<feature type="domain" description="FBD" evidence="1">
    <location>
        <begin position="1"/>
        <end position="62"/>
    </location>
</feature>
<dbReference type="SMART" id="SM00579">
    <property type="entry name" value="FBD"/>
    <property type="match status" value="1"/>
</dbReference>
<protein>
    <submittedName>
        <fullName evidence="2">F-box/FBD/LRR-repeat protein</fullName>
    </submittedName>
</protein>
<comment type="caution">
    <text evidence="2">The sequence shown here is derived from an EMBL/GenBank/DDBJ whole genome shotgun (WGS) entry which is preliminary data.</text>
</comment>
<sequence>MEVFWGTLPELEFLKYLLAKSLVLEKIIIHPPQKTDAEKKLKILKDILRLCRASPRAEIIYLDPEEG</sequence>
<dbReference type="InParanoid" id="A0A7J7E049"/>
<name>A0A7J7E049_TRIWF</name>
<evidence type="ECO:0000259" key="1">
    <source>
        <dbReference type="SMART" id="SM00579"/>
    </source>
</evidence>
<dbReference type="EMBL" id="JAAARO010000002">
    <property type="protein sequence ID" value="KAF5751978.1"/>
    <property type="molecule type" value="Genomic_DNA"/>
</dbReference>
<evidence type="ECO:0000313" key="3">
    <source>
        <dbReference type="Proteomes" id="UP000593562"/>
    </source>
</evidence>
<dbReference type="InterPro" id="IPR006566">
    <property type="entry name" value="FBD"/>
</dbReference>
<dbReference type="Proteomes" id="UP000593562">
    <property type="component" value="Unassembled WGS sequence"/>
</dbReference>
<evidence type="ECO:0000313" key="2">
    <source>
        <dbReference type="EMBL" id="KAF5751978.1"/>
    </source>
</evidence>
<reference evidence="2 3" key="1">
    <citation type="journal article" date="2020" name="Nat. Commun.">
        <title>Genome of Tripterygium wilfordii and identification of cytochrome P450 involved in triptolide biosynthesis.</title>
        <authorList>
            <person name="Tu L."/>
            <person name="Su P."/>
            <person name="Zhang Z."/>
            <person name="Gao L."/>
            <person name="Wang J."/>
            <person name="Hu T."/>
            <person name="Zhou J."/>
            <person name="Zhang Y."/>
            <person name="Zhao Y."/>
            <person name="Liu Y."/>
            <person name="Song Y."/>
            <person name="Tong Y."/>
            <person name="Lu Y."/>
            <person name="Yang J."/>
            <person name="Xu C."/>
            <person name="Jia M."/>
            <person name="Peters R.J."/>
            <person name="Huang L."/>
            <person name="Gao W."/>
        </authorList>
    </citation>
    <scope>NUCLEOTIDE SEQUENCE [LARGE SCALE GENOMIC DNA]</scope>
    <source>
        <strain evidence="3">cv. XIE 37</strain>
        <tissue evidence="2">Leaf</tissue>
    </source>
</reference>
<proteinExistence type="predicted"/>
<gene>
    <name evidence="2" type="ORF">HS088_TW02G00997</name>
</gene>
<dbReference type="AlphaFoldDB" id="A0A7J7E049"/>
<keyword evidence="3" id="KW-1185">Reference proteome</keyword>
<organism evidence="2 3">
    <name type="scientific">Tripterygium wilfordii</name>
    <name type="common">Thunder God vine</name>
    <dbReference type="NCBI Taxonomy" id="458696"/>
    <lineage>
        <taxon>Eukaryota</taxon>
        <taxon>Viridiplantae</taxon>
        <taxon>Streptophyta</taxon>
        <taxon>Embryophyta</taxon>
        <taxon>Tracheophyta</taxon>
        <taxon>Spermatophyta</taxon>
        <taxon>Magnoliopsida</taxon>
        <taxon>eudicotyledons</taxon>
        <taxon>Gunneridae</taxon>
        <taxon>Pentapetalae</taxon>
        <taxon>rosids</taxon>
        <taxon>fabids</taxon>
        <taxon>Celastrales</taxon>
        <taxon>Celastraceae</taxon>
        <taxon>Tripterygium</taxon>
    </lineage>
</organism>
<accession>A0A7J7E049</accession>